<feature type="domain" description="Band 7" evidence="1">
    <location>
        <begin position="212"/>
        <end position="405"/>
    </location>
</feature>
<dbReference type="Pfam" id="PF01145">
    <property type="entry name" value="Band_7"/>
    <property type="match status" value="1"/>
</dbReference>
<proteinExistence type="predicted"/>
<organism evidence="2 3">
    <name type="scientific">Lentzea indica</name>
    <dbReference type="NCBI Taxonomy" id="2604800"/>
    <lineage>
        <taxon>Bacteria</taxon>
        <taxon>Bacillati</taxon>
        <taxon>Actinomycetota</taxon>
        <taxon>Actinomycetes</taxon>
        <taxon>Pseudonocardiales</taxon>
        <taxon>Pseudonocardiaceae</taxon>
        <taxon>Lentzea</taxon>
    </lineage>
</organism>
<sequence>MIVTIVVFVLLAALFIGLAAYVLRRMRHLPVHRFAVVTRRWVLPQPNLSPEQDVLRRTHIRRGGQVLPLWPWLYDIREHDYVSVPVGTVGLVKARMGASVPASRELATHVECDHFQDIAKFLAHGEKGVQPALLRGGEQYAIAPELFDVYTVDNLPDDFSVKDKDLHLLSVDGEDVGVVIVTGAPPPDDLDLPAPSVEGHENFQKPWVFLANGGRSGPQTDILPGGAKYAINPLFARVVHIPTRELTLTWGEKSGSEDRYDSELGPLRVTIQGFELEVDLSQTLSIPPHAAPHLVKRFGEEAQGDVGDRKSTAVKRFVGRVLGEKVKGYFTERTSGGEIDKFIHGLADVRVKLMIQISQALSELQVNARETTIGAIRFASDELNHEYRKFVQREQQFRQLEQELANQHVINDIQRKQLEVRREELIAHEQALSDLYGLDRRALERLQAIIGSANQPTVIVNGGATSAVPIAPQRPAERITVPTFDPMTELDVFDISPGVLPPAEGGKKPGDAT</sequence>
<evidence type="ECO:0000313" key="3">
    <source>
        <dbReference type="Proteomes" id="UP001515943"/>
    </source>
</evidence>
<keyword evidence="3" id="KW-1185">Reference proteome</keyword>
<gene>
    <name evidence="2" type="ORF">FXN61_22075</name>
</gene>
<reference evidence="2 3" key="1">
    <citation type="submission" date="2019-08" db="EMBL/GenBank/DDBJ databases">
        <title>Lentzea from Indian Himalayas.</title>
        <authorList>
            <person name="Mandal S."/>
            <person name="Mallick Gupta A."/>
            <person name="Maiti P.K."/>
            <person name="Sarkar J."/>
            <person name="Mandal S."/>
        </authorList>
    </citation>
    <scope>NUCLEOTIDE SEQUENCE [LARGE SCALE GENOMIC DNA]</scope>
    <source>
        <strain evidence="2 3">PSKA42</strain>
    </source>
</reference>
<dbReference type="CDD" id="cd12087">
    <property type="entry name" value="TM_EGFR-like"/>
    <property type="match status" value="1"/>
</dbReference>
<evidence type="ECO:0000313" key="2">
    <source>
        <dbReference type="EMBL" id="NKE59350.1"/>
    </source>
</evidence>
<dbReference type="Proteomes" id="UP001515943">
    <property type="component" value="Unassembled WGS sequence"/>
</dbReference>
<dbReference type="EMBL" id="VSRL01000080">
    <property type="protein sequence ID" value="NKE59350.1"/>
    <property type="molecule type" value="Genomic_DNA"/>
</dbReference>
<name>A0ABX1FK81_9PSEU</name>
<accession>A0ABX1FK81</accession>
<comment type="caution">
    <text evidence="2">The sequence shown here is derived from an EMBL/GenBank/DDBJ whole genome shotgun (WGS) entry which is preliminary data.</text>
</comment>
<dbReference type="RefSeq" id="WP_167976009.1">
    <property type="nucleotide sequence ID" value="NZ_VSRL01000080.1"/>
</dbReference>
<protein>
    <recommendedName>
        <fullName evidence="1">Band 7 domain-containing protein</fullName>
    </recommendedName>
</protein>
<evidence type="ECO:0000259" key="1">
    <source>
        <dbReference type="Pfam" id="PF01145"/>
    </source>
</evidence>
<dbReference type="InterPro" id="IPR001107">
    <property type="entry name" value="Band_7"/>
</dbReference>